<evidence type="ECO:0000313" key="2">
    <source>
        <dbReference type="EMBL" id="RAR16220.1"/>
    </source>
</evidence>
<evidence type="ECO:0000256" key="1">
    <source>
        <dbReference type="SAM" id="MobiDB-lite"/>
    </source>
</evidence>
<reference evidence="3" key="1">
    <citation type="submission" date="2018-05" db="EMBL/GenBank/DDBJ databases">
        <title>Draft genome sequence of Stemphylium lycopersici strain CIDEFI 213.</title>
        <authorList>
            <person name="Medina R."/>
            <person name="Franco M.E.E."/>
            <person name="Lucentini C.G."/>
            <person name="Saparrat M.C.N."/>
            <person name="Balatti P.A."/>
        </authorList>
    </citation>
    <scope>NUCLEOTIDE SEQUENCE [LARGE SCALE GENOMIC DNA]</scope>
    <source>
        <strain evidence="3">CIDEFI 213</strain>
    </source>
</reference>
<feature type="compositionally biased region" description="Pro residues" evidence="1">
    <location>
        <begin position="390"/>
        <end position="404"/>
    </location>
</feature>
<feature type="region of interest" description="Disordered" evidence="1">
    <location>
        <begin position="567"/>
        <end position="616"/>
    </location>
</feature>
<dbReference type="PANTHER" id="PTHR24216">
    <property type="entry name" value="PAXILLIN-RELATED"/>
    <property type="match status" value="1"/>
</dbReference>
<protein>
    <recommendedName>
        <fullName evidence="4">PAT1 multi-domain protein</fullName>
    </recommendedName>
</protein>
<feature type="compositionally biased region" description="Low complexity" evidence="1">
    <location>
        <begin position="405"/>
        <end position="419"/>
    </location>
</feature>
<feature type="compositionally biased region" description="Low complexity" evidence="1">
    <location>
        <begin position="437"/>
        <end position="449"/>
    </location>
</feature>
<feature type="compositionally biased region" description="Polar residues" evidence="1">
    <location>
        <begin position="312"/>
        <end position="336"/>
    </location>
</feature>
<proteinExistence type="predicted"/>
<feature type="compositionally biased region" description="Low complexity" evidence="1">
    <location>
        <begin position="457"/>
        <end position="472"/>
    </location>
</feature>
<feature type="compositionally biased region" description="Low complexity" evidence="1">
    <location>
        <begin position="516"/>
        <end position="527"/>
    </location>
</feature>
<comment type="caution">
    <text evidence="2">The sequence shown here is derived from an EMBL/GenBank/DDBJ whole genome shotgun (WGS) entry which is preliminary data.</text>
</comment>
<feature type="region of interest" description="Disordered" evidence="1">
    <location>
        <begin position="1291"/>
        <end position="1311"/>
    </location>
</feature>
<accession>A0A364NG33</accession>
<dbReference type="STRING" id="183478.A0A364NG33"/>
<feature type="compositionally biased region" description="Basic and acidic residues" evidence="1">
    <location>
        <begin position="340"/>
        <end position="358"/>
    </location>
</feature>
<dbReference type="PANTHER" id="PTHR24216:SF65">
    <property type="entry name" value="PAXILLIN-LIKE PROTEIN 1"/>
    <property type="match status" value="1"/>
</dbReference>
<evidence type="ECO:0008006" key="4">
    <source>
        <dbReference type="Google" id="ProtNLM"/>
    </source>
</evidence>
<dbReference type="Proteomes" id="UP000249619">
    <property type="component" value="Unassembled WGS sequence"/>
</dbReference>
<evidence type="ECO:0000313" key="3">
    <source>
        <dbReference type="Proteomes" id="UP000249619"/>
    </source>
</evidence>
<dbReference type="EMBL" id="QGDH01000004">
    <property type="protein sequence ID" value="RAR16220.1"/>
    <property type="molecule type" value="Genomic_DNA"/>
</dbReference>
<sequence length="1336" mass="149382">MSSKDNLALDLEHGVRRWDRARWISVFSSHNPTIREVTECLGLGLSASSSTTNRGIPKFDNPDYRKLSSEVTKLSKELPKERDALLDFAADPHSLDQELEELLASYGPAIWGRDADRSCLLTPDASKKTYNKDLFYDEPEHKDILKIHLHRWIIIKACYYIRNMKLKRPSGANEYDQLADMDGEGMSPHGTPQSLTPPDPETAAGIDLDVKPINLKKRKSNAHLTMSDDEEMDSTPVKRPYSTMPVSRKGSPRKSLKSLYPAGPGSVENIPPMPTHAHRFSPAPGMAPESTRTQLTPLSHSELNGASRPLPITQSSAPAGFTAVNTGGFTAVNTTPPIKELSRDPVREATRESSKEVQRPSPAGGHRHSNSYTSPYEPSPHGSAPIRPATDPPRSVPPATPTPAPAASSHEFQPANVSAPAPPPANGGSTLFKKESPAVQHVQHAHIAPQPQPPQPQGRQHSSPHPPQQQHQAPHHSQPHHTQHSQLPSHPHVQAQQQLPPQPPSRSNTPTHPYGRSLAPLPRSRSSTPHAQAAPNKPLMATNTQVTSAPSIPGAATYGIQLASTQETPQAAPSGLRAHSSHVQPVASHHTPHQAVLKSQHPDSAQVSQPSQALARQTVPTPDLRLLQCEVTAGLFTFFFPRSTMPPDEAALLQRLHALWFHGESLFRSELPTHYDLISKILTAWLHERQAIAALRHSMAANPGVTHVGLVDRLLAMNDLRAMRLKWKNMSSIDGLSPEDLLCMAFRAMTNTEGSEYLFKDGLARLELNVFEFLRSEDSKIQQQKIVVIAGLGVYSKHNRYMYPSGNMVLRLFVPPGEGQHRLVPKRPDPIGANATPQYAVISSTVLAAAYTCFASRFNQRVNPAQSISRSALFVRSSARLGLCASLVGATVNWYYYSAFANIVVSERLPKVKKRKLYTWTKRYTVDDGALAGAALGLAASIPTLFMRRPAIPRWTRCLGMTNIGACTGVLGAHGYFCYTGERQKAYKRLDRRLKRRSLEFWAIFWDKELMAKLGPIMQQYVRHNGVWYTQLLPDQVFEQAEQRDRVIVKPTKQIANVEAQPAGQQEELPFYIEPIDYATDLKRINADDTWSRIHEMQVEKEVLLEEAEYLLFINAQQQYEYCHTDSMDNDERRRRLQEIHLVDIAYNRLRSAADGLDIKIIHWRMSLQHKSAWEKSPVDWLPEPRFIHYASHKPSFSMLEMERMQSQIDSEVKRFEEGCADARYPQDRRERWRKDAEDGRVLSTAADHVLFRMEKARRVFDGAAEQAGNKNRNMTPEHDVAMPVKRGDSFDESRAASDAMGPTTEVAPLRKEVEQRRVDGSQTKLLETLSFVILE</sequence>
<gene>
    <name evidence="2" type="ORF">DDE83_000346</name>
</gene>
<feature type="region of interest" description="Disordered" evidence="1">
    <location>
        <begin position="175"/>
        <end position="270"/>
    </location>
</feature>
<organism evidence="2 3">
    <name type="scientific">Stemphylium lycopersici</name>
    <name type="common">Tomato gray leaf spot disease fungus</name>
    <name type="synonym">Thyrospora lycopersici</name>
    <dbReference type="NCBI Taxonomy" id="183478"/>
    <lineage>
        <taxon>Eukaryota</taxon>
        <taxon>Fungi</taxon>
        <taxon>Dikarya</taxon>
        <taxon>Ascomycota</taxon>
        <taxon>Pezizomycotina</taxon>
        <taxon>Dothideomycetes</taxon>
        <taxon>Pleosporomycetidae</taxon>
        <taxon>Pleosporales</taxon>
        <taxon>Pleosporineae</taxon>
        <taxon>Pleosporaceae</taxon>
        <taxon>Stemphylium</taxon>
    </lineage>
</organism>
<name>A0A364NG33_STELY</name>
<keyword evidence="3" id="KW-1185">Reference proteome</keyword>
<feature type="compositionally biased region" description="Polar residues" evidence="1">
    <location>
        <begin position="602"/>
        <end position="616"/>
    </location>
</feature>
<feature type="region of interest" description="Disordered" evidence="1">
    <location>
        <begin position="300"/>
        <end position="539"/>
    </location>
</feature>
<feature type="compositionally biased region" description="Low complexity" evidence="1">
    <location>
        <begin position="484"/>
        <end position="499"/>
    </location>
</feature>
<feature type="compositionally biased region" description="Basic residues" evidence="1">
    <location>
        <begin position="473"/>
        <end position="483"/>
    </location>
</feature>